<dbReference type="PANTHER" id="PTHR38042">
    <property type="entry name" value="UROPORPHYRINOGEN-III SYNTHASE, CHLOROPLASTIC"/>
    <property type="match status" value="1"/>
</dbReference>
<evidence type="ECO:0000256" key="7">
    <source>
        <dbReference type="ARBA" id="ARBA00040167"/>
    </source>
</evidence>
<evidence type="ECO:0000256" key="8">
    <source>
        <dbReference type="ARBA" id="ARBA00048617"/>
    </source>
</evidence>
<evidence type="ECO:0000256" key="4">
    <source>
        <dbReference type="ARBA" id="ARBA00023239"/>
    </source>
</evidence>
<comment type="similarity">
    <text evidence="2 9">Belongs to the uroporphyrinogen-III synthase family.</text>
</comment>
<comment type="function">
    <text evidence="6 9">Catalyzes cyclization of the linear tetrapyrrole, hydroxymethylbilane, to the macrocyclic uroporphyrinogen III.</text>
</comment>
<evidence type="ECO:0000256" key="9">
    <source>
        <dbReference type="RuleBase" id="RU366031"/>
    </source>
</evidence>
<comment type="catalytic activity">
    <reaction evidence="8 9">
        <text>hydroxymethylbilane = uroporphyrinogen III + H2O</text>
        <dbReference type="Rhea" id="RHEA:18965"/>
        <dbReference type="ChEBI" id="CHEBI:15377"/>
        <dbReference type="ChEBI" id="CHEBI:57308"/>
        <dbReference type="ChEBI" id="CHEBI:57845"/>
        <dbReference type="EC" id="4.2.1.75"/>
    </reaction>
</comment>
<feature type="domain" description="Tetrapyrrole biosynthesis uroporphyrinogen III synthase" evidence="10">
    <location>
        <begin position="16"/>
        <end position="234"/>
    </location>
</feature>
<dbReference type="PANTHER" id="PTHR38042:SF1">
    <property type="entry name" value="UROPORPHYRINOGEN-III SYNTHASE, CHLOROPLASTIC"/>
    <property type="match status" value="1"/>
</dbReference>
<dbReference type="EMBL" id="JAGEPA010000001">
    <property type="protein sequence ID" value="MBO1431470.1"/>
    <property type="molecule type" value="Genomic_DNA"/>
</dbReference>
<dbReference type="Gene3D" id="3.40.50.10090">
    <property type="match status" value="2"/>
</dbReference>
<dbReference type="RefSeq" id="WP_207834099.1">
    <property type="nucleotide sequence ID" value="NZ_CP088282.1"/>
</dbReference>
<protein>
    <recommendedName>
        <fullName evidence="7 9">Uroporphyrinogen-III synthase</fullName>
        <ecNumber evidence="3 9">4.2.1.75</ecNumber>
    </recommendedName>
</protein>
<evidence type="ECO:0000256" key="5">
    <source>
        <dbReference type="ARBA" id="ARBA00023244"/>
    </source>
</evidence>
<evidence type="ECO:0000313" key="12">
    <source>
        <dbReference type="Proteomes" id="UP000692816"/>
    </source>
</evidence>
<evidence type="ECO:0000313" key="11">
    <source>
        <dbReference type="EMBL" id="MBO1431470.1"/>
    </source>
</evidence>
<organism evidence="11 12">
    <name type="scientific">Bradyrhizobium quebecense</name>
    <dbReference type="NCBI Taxonomy" id="2748629"/>
    <lineage>
        <taxon>Bacteria</taxon>
        <taxon>Pseudomonadati</taxon>
        <taxon>Pseudomonadota</taxon>
        <taxon>Alphaproteobacteria</taxon>
        <taxon>Hyphomicrobiales</taxon>
        <taxon>Nitrobacteraceae</taxon>
        <taxon>Bradyrhizobium</taxon>
    </lineage>
</organism>
<evidence type="ECO:0000256" key="6">
    <source>
        <dbReference type="ARBA" id="ARBA00037589"/>
    </source>
</evidence>
<dbReference type="InterPro" id="IPR039793">
    <property type="entry name" value="UROS/Hem4"/>
</dbReference>
<dbReference type="Pfam" id="PF02602">
    <property type="entry name" value="HEM4"/>
    <property type="match status" value="1"/>
</dbReference>
<dbReference type="SUPFAM" id="SSF69618">
    <property type="entry name" value="HemD-like"/>
    <property type="match status" value="1"/>
</dbReference>
<comment type="pathway">
    <text evidence="1 9">Porphyrin-containing compound metabolism; protoporphyrin-IX biosynthesis; coproporphyrinogen-III from 5-aminolevulinate: step 3/4.</text>
</comment>
<keyword evidence="12" id="KW-1185">Reference proteome</keyword>
<keyword evidence="4 9" id="KW-0456">Lyase</keyword>
<evidence type="ECO:0000256" key="1">
    <source>
        <dbReference type="ARBA" id="ARBA00004772"/>
    </source>
</evidence>
<dbReference type="CDD" id="cd06578">
    <property type="entry name" value="HemD"/>
    <property type="match status" value="1"/>
</dbReference>
<gene>
    <name evidence="11" type="ORF">J4P68_18730</name>
</gene>
<evidence type="ECO:0000259" key="10">
    <source>
        <dbReference type="Pfam" id="PF02602"/>
    </source>
</evidence>
<evidence type="ECO:0000256" key="3">
    <source>
        <dbReference type="ARBA" id="ARBA00013109"/>
    </source>
</evidence>
<accession>A0ABS3MJ93</accession>
<evidence type="ECO:0000256" key="2">
    <source>
        <dbReference type="ARBA" id="ARBA00008133"/>
    </source>
</evidence>
<comment type="caution">
    <text evidence="11">The sequence shown here is derived from an EMBL/GenBank/DDBJ whole genome shotgun (WGS) entry which is preliminary data.</text>
</comment>
<dbReference type="InterPro" id="IPR036108">
    <property type="entry name" value="4pyrrol_syn_uPrphyn_synt_sf"/>
</dbReference>
<dbReference type="EC" id="4.2.1.75" evidence="3 9"/>
<reference evidence="11" key="1">
    <citation type="journal article" date="2021" name="Int. J. Syst. Evol. Microbiol.">
        <title>Bradyrhizobium septentrionale sp. nov. (sv. septentrionale) and Bradyrhizobium quebecense sp. nov. (sv. septentrionale) associated with legumes native to Canada possess rearranged symbiosis genes and numerous insertion sequences.</title>
        <authorList>
            <person name="Bromfield E.S.P."/>
            <person name="Cloutier S."/>
        </authorList>
    </citation>
    <scope>NUCLEOTIDE SEQUENCE</scope>
    <source>
        <strain evidence="11">12S5</strain>
    </source>
</reference>
<name>A0ABS3MJ93_9BRAD</name>
<keyword evidence="5 9" id="KW-0627">Porphyrin biosynthesis</keyword>
<dbReference type="Proteomes" id="UP000692816">
    <property type="component" value="Unassembled WGS sequence"/>
</dbReference>
<dbReference type="InterPro" id="IPR003754">
    <property type="entry name" value="4pyrrol_synth_uPrphyn_synth"/>
</dbReference>
<sequence length="245" mass="25848">MTILVTRPHPDNEATLATLRQRGFEALAAPVLRFEALPFHDDDADYDAVILTSANAPRAIDLAGSRLLRLPLFAVGAHTADAARAAGFDKVMVAKGDAVSLRDLVLARVKAGELAASATLLYLAGADLSRDLAGELSETGLSVVTHTTYRMAPVAGFPTEVSDAFLANRITAVLHYSRRSAQAFLDIIRADGIEISALALPQCCISATVASVLHDAGATKVVVAARPDENALLEALGRTLRPRAE</sequence>
<proteinExistence type="inferred from homology"/>